<keyword evidence="2" id="KW-0611">Plant defense</keyword>
<dbReference type="PRINTS" id="PR00364">
    <property type="entry name" value="DISEASERSIST"/>
</dbReference>
<dbReference type="AlphaFoldDB" id="A0A0E0BTA0"/>
<evidence type="ECO:0000256" key="2">
    <source>
        <dbReference type="ARBA" id="ARBA00022821"/>
    </source>
</evidence>
<evidence type="ECO:0000313" key="7">
    <source>
        <dbReference type="Proteomes" id="UP000026961"/>
    </source>
</evidence>
<dbReference type="HOGENOM" id="CLU_000837_8_8_1"/>
<evidence type="ECO:0000259" key="4">
    <source>
        <dbReference type="Pfam" id="PF23559"/>
    </source>
</evidence>
<dbReference type="InterPro" id="IPR002182">
    <property type="entry name" value="NB-ARC"/>
</dbReference>
<dbReference type="Gramene" id="OGLUM12G15170.1">
    <property type="protein sequence ID" value="OGLUM12G15170.1"/>
    <property type="gene ID" value="OGLUM12G15170"/>
</dbReference>
<reference evidence="6" key="2">
    <citation type="submission" date="2018-05" db="EMBL/GenBank/DDBJ databases">
        <title>OgluRS3 (Oryza glumaepatula Reference Sequence Version 3).</title>
        <authorList>
            <person name="Zhang J."/>
            <person name="Kudrna D."/>
            <person name="Lee S."/>
            <person name="Talag J."/>
            <person name="Welchert J."/>
            <person name="Wing R.A."/>
        </authorList>
    </citation>
    <scope>NUCLEOTIDE SEQUENCE [LARGE SCALE GENOMIC DNA]</scope>
</reference>
<dbReference type="PANTHER" id="PTHR36766">
    <property type="entry name" value="PLANT BROAD-SPECTRUM MILDEW RESISTANCE PROTEIN RPW8"/>
    <property type="match status" value="1"/>
</dbReference>
<dbReference type="InterPro" id="IPR032675">
    <property type="entry name" value="LRR_dom_sf"/>
</dbReference>
<feature type="domain" description="R13L1/DRL21-like LRR repeat region" evidence="5">
    <location>
        <begin position="752"/>
        <end position="873"/>
    </location>
</feature>
<sequence>MAEVAAAAAVGVVISAGKTAAQAAITYFTNKTLDRLLAEDENLRQRLQVKLLSIKAIFRDVDCLQVRQDPDLGPWLWLFQDAMEVAEDALDELDYLDLERKTQNRKQKEVSRKQSFKFWRPVTDNPLRRHAPDPLSMKEALEKLDLVGETANSIRAIVKSHFPCSSKDDFQRGRETTRELTTMVFGREEDKDTVLQWLGIPGPVQTPEVTQGSTSDQVSLQTREITNGNSYDQQSIQFQQRTQDNVSVCTIVGNGGMGKTTLAQQVCQDKRVQDHFDKIIWVHVSMLFDSKILMKRILEKINPGKANVESSDVLKSSIDEVLVFARFLLILDDVWEEVAHGSWKPLLISLTKSTLRGRIILTTRLGSVADTVREIVLDQYKCLELMGLEEKHILKIFNYHAFGDSRTGNHEELQLIGEQIVKKIAGCPLIAEIIGNQLKGKTDCSEWEKILIYLNQNIHLLDGIAPKVMDFLKLSYTNLTSEVQLCFRYCSIFPPRHKFRMEELIEMWVSSGLILQRQNNRMSLEDIARDHFNLLVRKSFFKLIPRDLHTDPYEDKYVLHDTIYELACFVSIGECLWIKPSECTDMPSHDTLRHLSIEGLNTEVIGIISKSKYLRTLIIANKENFLDHTDADELVRAIRNNTSLRLLMLDGKCWNCVNDVISKLKHLRYISMATTNESNLNKLFKLYHLQIIKLPEIEREKIVHSIDISNLIQLQKLYLPKGILSRIPHIGRLTTLRELNGFSVKTEEGYRITELKDLKRLRQLAVLDVQNVSDANEASSVKLKNMKGMKQLSLEWSTDGDSCDERQILERLTPHKYLMRLNISGYDGNTPPDWMRINCLGNLLHLKLYGCLNWDELPSLGKMSTVEHLFLEHLPNLKRIAGSKGLPPNLVTLVVKKCPELSVLPDLPFRLRHLRINEVKLSSLPISDQDGSRDISTAEPELSVLHIEHCDHLHSLSGCFLQEQHHKALTNLHLARCSKLKELPDEEYFERVSKFESIKILKCNNLSSLGGLGSLSYLKVLEIKCCSKLTISLPEPLMPSAISYLELYMLDIDDDKLLLQDPLRNLCCTRRLIISDVCKMTKLPEEWLLSNISSLEHIEIKNAKLLESLPSDMGNFHSLRSLHLDNTPLLRTLPTTMPPNLWDLFINGCHAELVQKYQFCGSEWNSISSIHASHISCSQ</sequence>
<dbReference type="Gene3D" id="3.40.50.300">
    <property type="entry name" value="P-loop containing nucleotide triphosphate hydrolases"/>
    <property type="match status" value="1"/>
</dbReference>
<dbReference type="STRING" id="40148.A0A0E0BTA0"/>
<keyword evidence="1" id="KW-0433">Leucine-rich repeat</keyword>
<proteinExistence type="predicted"/>
<reference evidence="6" key="1">
    <citation type="submission" date="2015-04" db="UniProtKB">
        <authorList>
            <consortium name="EnsemblPlants"/>
        </authorList>
    </citation>
    <scope>IDENTIFICATION</scope>
</reference>
<protein>
    <submittedName>
        <fullName evidence="6">Uncharacterized protein</fullName>
    </submittedName>
</protein>
<dbReference type="Gene3D" id="1.10.10.10">
    <property type="entry name" value="Winged helix-like DNA-binding domain superfamily/Winged helix DNA-binding domain"/>
    <property type="match status" value="1"/>
</dbReference>
<dbReference type="eggNOG" id="KOG4658">
    <property type="taxonomic scope" value="Eukaryota"/>
</dbReference>
<dbReference type="InterPro" id="IPR027417">
    <property type="entry name" value="P-loop_NTPase"/>
</dbReference>
<accession>A0A0E0BTA0</accession>
<dbReference type="InterPro" id="IPR058922">
    <property type="entry name" value="WHD_DRP"/>
</dbReference>
<evidence type="ECO:0000256" key="1">
    <source>
        <dbReference type="ARBA" id="ARBA00022614"/>
    </source>
</evidence>
<dbReference type="Gene3D" id="3.80.10.10">
    <property type="entry name" value="Ribonuclease Inhibitor"/>
    <property type="match status" value="2"/>
</dbReference>
<dbReference type="Pfam" id="PF25019">
    <property type="entry name" value="LRR_R13L1-DRL21"/>
    <property type="match status" value="1"/>
</dbReference>
<feature type="domain" description="Disease resistance protein winged helix" evidence="4">
    <location>
        <begin position="492"/>
        <end position="567"/>
    </location>
</feature>
<feature type="domain" description="NB-ARC" evidence="3">
    <location>
        <begin position="243"/>
        <end position="402"/>
    </location>
</feature>
<dbReference type="InterPro" id="IPR056789">
    <property type="entry name" value="LRR_R13L1-DRL21"/>
</dbReference>
<dbReference type="SUPFAM" id="SSF52058">
    <property type="entry name" value="L domain-like"/>
    <property type="match status" value="2"/>
</dbReference>
<dbReference type="GO" id="GO:0006952">
    <property type="term" value="P:defense response"/>
    <property type="evidence" value="ECO:0007669"/>
    <property type="project" value="UniProtKB-KW"/>
</dbReference>
<dbReference type="InterPro" id="IPR036388">
    <property type="entry name" value="WH-like_DNA-bd_sf"/>
</dbReference>
<dbReference type="Proteomes" id="UP000026961">
    <property type="component" value="Chromosome 12"/>
</dbReference>
<evidence type="ECO:0000313" key="6">
    <source>
        <dbReference type="EnsemblPlants" id="OGLUM12G15170.1"/>
    </source>
</evidence>
<name>A0A0E0BTA0_9ORYZ</name>
<dbReference type="PANTHER" id="PTHR36766:SF64">
    <property type="entry name" value="OS12G0206100 PROTEIN"/>
    <property type="match status" value="1"/>
</dbReference>
<keyword evidence="7" id="KW-1185">Reference proteome</keyword>
<dbReference type="Pfam" id="PF23559">
    <property type="entry name" value="WHD_DRP"/>
    <property type="match status" value="1"/>
</dbReference>
<evidence type="ECO:0000259" key="5">
    <source>
        <dbReference type="Pfam" id="PF25019"/>
    </source>
</evidence>
<dbReference type="EnsemblPlants" id="OGLUM12G15170.1">
    <property type="protein sequence ID" value="OGLUM12G15170.1"/>
    <property type="gene ID" value="OGLUM12G15170"/>
</dbReference>
<dbReference type="SUPFAM" id="SSF52540">
    <property type="entry name" value="P-loop containing nucleoside triphosphate hydrolases"/>
    <property type="match status" value="1"/>
</dbReference>
<dbReference type="GO" id="GO:0043531">
    <property type="term" value="F:ADP binding"/>
    <property type="evidence" value="ECO:0007669"/>
    <property type="project" value="InterPro"/>
</dbReference>
<organism evidence="6">
    <name type="scientific">Oryza glumipatula</name>
    <dbReference type="NCBI Taxonomy" id="40148"/>
    <lineage>
        <taxon>Eukaryota</taxon>
        <taxon>Viridiplantae</taxon>
        <taxon>Streptophyta</taxon>
        <taxon>Embryophyta</taxon>
        <taxon>Tracheophyta</taxon>
        <taxon>Spermatophyta</taxon>
        <taxon>Magnoliopsida</taxon>
        <taxon>Liliopsida</taxon>
        <taxon>Poales</taxon>
        <taxon>Poaceae</taxon>
        <taxon>BOP clade</taxon>
        <taxon>Oryzoideae</taxon>
        <taxon>Oryzeae</taxon>
        <taxon>Oryzinae</taxon>
        <taxon>Oryza</taxon>
    </lineage>
</organism>
<dbReference type="Pfam" id="PF00931">
    <property type="entry name" value="NB-ARC"/>
    <property type="match status" value="1"/>
</dbReference>
<evidence type="ECO:0000259" key="3">
    <source>
        <dbReference type="Pfam" id="PF00931"/>
    </source>
</evidence>